<comment type="caution">
    <text evidence="2">The sequence shown here is derived from an EMBL/GenBank/DDBJ whole genome shotgun (WGS) entry which is preliminary data.</text>
</comment>
<dbReference type="PANTHER" id="PTHR33993">
    <property type="entry name" value="GLYOXALASE-RELATED"/>
    <property type="match status" value="1"/>
</dbReference>
<accession>A0A2U1TC74</accession>
<dbReference type="InterPro" id="IPR029068">
    <property type="entry name" value="Glyas_Bleomycin-R_OHBP_Dase"/>
</dbReference>
<name>A0A2U1TC74_9MICO</name>
<protein>
    <submittedName>
        <fullName evidence="2">Glyoxalase</fullName>
    </submittedName>
</protein>
<dbReference type="InterPro" id="IPR037523">
    <property type="entry name" value="VOC_core"/>
</dbReference>
<gene>
    <name evidence="2" type="ORF">DF223_12965</name>
</gene>
<dbReference type="PANTHER" id="PTHR33993:SF14">
    <property type="entry name" value="GB|AAF24581.1"/>
    <property type="match status" value="1"/>
</dbReference>
<dbReference type="Gene3D" id="3.10.180.10">
    <property type="entry name" value="2,3-Dihydroxybiphenyl 1,2-Dioxygenase, domain 1"/>
    <property type="match status" value="2"/>
</dbReference>
<dbReference type="SUPFAM" id="SSF54593">
    <property type="entry name" value="Glyoxalase/Bleomycin resistance protein/Dihydroxybiphenyl dioxygenase"/>
    <property type="match status" value="2"/>
</dbReference>
<dbReference type="AlphaFoldDB" id="A0A2U1TC74"/>
<reference evidence="3" key="1">
    <citation type="submission" date="2018-04" db="EMBL/GenBank/DDBJ databases">
        <authorList>
            <person name="Liu S."/>
            <person name="Wang Z."/>
            <person name="Li J."/>
        </authorList>
    </citation>
    <scope>NUCLEOTIDE SEQUENCE [LARGE SCALE GENOMIC DNA]</scope>
    <source>
        <strain evidence="3">622</strain>
    </source>
</reference>
<dbReference type="PROSITE" id="PS51819">
    <property type="entry name" value="VOC"/>
    <property type="match status" value="2"/>
</dbReference>
<feature type="domain" description="VOC" evidence="1">
    <location>
        <begin position="140"/>
        <end position="256"/>
    </location>
</feature>
<dbReference type="EMBL" id="QEFB01000013">
    <property type="protein sequence ID" value="PWC06489.1"/>
    <property type="molecule type" value="Genomic_DNA"/>
</dbReference>
<sequence>MPDITVTTPGAPCWLELTTSDPARSQEFYGALFGWDAEIGDDVLYGGYVSFNLSGRRIAGAMKKQGDAHYPDSWSVYLLTTDAAATAAAVAEAGGENMFEPMDVPNMGVMGFATDATGATVGYWKPAEHTGFQVEREHGAPVWCELLASDFEKAVTFYEKAFGWSLKDEGNSDDFRYKTFEVAGQAFAGIYDAKGDLAEGEPASWAVYFGADDVDATVAKALELGATPKDAAVDTEYGRIASVTDPTGAVLRLMSF</sequence>
<dbReference type="InterPro" id="IPR004360">
    <property type="entry name" value="Glyas_Fos-R_dOase_dom"/>
</dbReference>
<dbReference type="RefSeq" id="WP_108963472.1">
    <property type="nucleotide sequence ID" value="NZ_QEFB01000013.1"/>
</dbReference>
<dbReference type="Proteomes" id="UP000244962">
    <property type="component" value="Unassembled WGS sequence"/>
</dbReference>
<evidence type="ECO:0000259" key="1">
    <source>
        <dbReference type="PROSITE" id="PS51819"/>
    </source>
</evidence>
<dbReference type="CDD" id="cd07247">
    <property type="entry name" value="SgaA_N_like"/>
    <property type="match status" value="1"/>
</dbReference>
<dbReference type="InterPro" id="IPR052164">
    <property type="entry name" value="Anthracycline_SecMetBiosynth"/>
</dbReference>
<keyword evidence="3" id="KW-1185">Reference proteome</keyword>
<organism evidence="2 3">
    <name type="scientific">Mycetocola zhujimingii</name>
    <dbReference type="NCBI Taxonomy" id="2079792"/>
    <lineage>
        <taxon>Bacteria</taxon>
        <taxon>Bacillati</taxon>
        <taxon>Actinomycetota</taxon>
        <taxon>Actinomycetes</taxon>
        <taxon>Micrococcales</taxon>
        <taxon>Microbacteriaceae</taxon>
        <taxon>Mycetocola</taxon>
    </lineage>
</organism>
<proteinExistence type="predicted"/>
<evidence type="ECO:0000313" key="2">
    <source>
        <dbReference type="EMBL" id="PWC06489.1"/>
    </source>
</evidence>
<feature type="domain" description="VOC" evidence="1">
    <location>
        <begin position="11"/>
        <end position="126"/>
    </location>
</feature>
<dbReference type="Pfam" id="PF00903">
    <property type="entry name" value="Glyoxalase"/>
    <property type="match status" value="2"/>
</dbReference>
<evidence type="ECO:0000313" key="3">
    <source>
        <dbReference type="Proteomes" id="UP000244962"/>
    </source>
</evidence>